<evidence type="ECO:0000313" key="4">
    <source>
        <dbReference type="Proteomes" id="UP000809829"/>
    </source>
</evidence>
<dbReference type="Gene3D" id="3.90.25.10">
    <property type="entry name" value="UDP-galactose 4-epimerase, domain 1"/>
    <property type="match status" value="1"/>
</dbReference>
<dbReference type="Pfam" id="PF01370">
    <property type="entry name" value="Epimerase"/>
    <property type="match status" value="1"/>
</dbReference>
<name>A0ABS2QP94_9BACI</name>
<accession>A0ABS2QP94</accession>
<dbReference type="PANTHER" id="PTHR43574">
    <property type="entry name" value="EPIMERASE-RELATED"/>
    <property type="match status" value="1"/>
</dbReference>
<dbReference type="InterPro" id="IPR036291">
    <property type="entry name" value="NAD(P)-bd_dom_sf"/>
</dbReference>
<dbReference type="PRINTS" id="PR01713">
    <property type="entry name" value="NUCEPIMERASE"/>
</dbReference>
<dbReference type="Proteomes" id="UP000809829">
    <property type="component" value="Unassembled WGS sequence"/>
</dbReference>
<dbReference type="InterPro" id="IPR001509">
    <property type="entry name" value="Epimerase_deHydtase"/>
</dbReference>
<dbReference type="SUPFAM" id="SSF51735">
    <property type="entry name" value="NAD(P)-binding Rossmann-fold domains"/>
    <property type="match status" value="1"/>
</dbReference>
<sequence length="316" mass="35610">MVKVLITGGAGFIGSHLSKNFIEKGHDVAIVDMLHPYYSINRKKQQLAHVRQAGSFRFYEVNLLDEVKTKEIFEVEQPEVVIHLAAIPGVMQSLEKPLEYVDYDVKATINTLKAAGEVGVKRFMFASSSSVYGDHHEKAMKEEMANGKVISPYAAAKYSAEAFCHAYQSIFGYSLTILRFFTVYGPWGRPDMAIGNFIQSAIHHEPITIYGQHTARDYTYIDDIVRGIEAAMWHNHQNETFNLGSSAPVTIEQLTTIIQKHFPHLKIEREVSRIGDVRNTWADLTKAQQLLSYNPSVTIEDGIARTVEWAKGYEAP</sequence>
<keyword evidence="1" id="KW-0520">NAD</keyword>
<organism evidence="3 4">
    <name type="scientific">Priestia iocasae</name>
    <dbReference type="NCBI Taxonomy" id="2291674"/>
    <lineage>
        <taxon>Bacteria</taxon>
        <taxon>Bacillati</taxon>
        <taxon>Bacillota</taxon>
        <taxon>Bacilli</taxon>
        <taxon>Bacillales</taxon>
        <taxon>Bacillaceae</taxon>
        <taxon>Priestia</taxon>
    </lineage>
</organism>
<keyword evidence="4" id="KW-1185">Reference proteome</keyword>
<comment type="caution">
    <text evidence="3">The sequence shown here is derived from an EMBL/GenBank/DDBJ whole genome shotgun (WGS) entry which is preliminary data.</text>
</comment>
<proteinExistence type="predicted"/>
<feature type="domain" description="NAD-dependent epimerase/dehydratase" evidence="2">
    <location>
        <begin position="4"/>
        <end position="244"/>
    </location>
</feature>
<gene>
    <name evidence="3" type="ORF">JOC83_000105</name>
</gene>
<evidence type="ECO:0000256" key="1">
    <source>
        <dbReference type="ARBA" id="ARBA00023027"/>
    </source>
</evidence>
<dbReference type="Gene3D" id="3.40.50.720">
    <property type="entry name" value="NAD(P)-binding Rossmann-like Domain"/>
    <property type="match status" value="1"/>
</dbReference>
<evidence type="ECO:0000313" key="3">
    <source>
        <dbReference type="EMBL" id="MBM7701279.1"/>
    </source>
</evidence>
<protein>
    <submittedName>
        <fullName evidence="3">UDP-glucuronate 4-epimerase</fullName>
        <ecNumber evidence="3">5.1.3.6</ecNumber>
    </submittedName>
</protein>
<dbReference type="RefSeq" id="WP_205182494.1">
    <property type="nucleotide sequence ID" value="NZ_JAFBFC010000001.1"/>
</dbReference>
<dbReference type="GO" id="GO:0050378">
    <property type="term" value="F:UDP-glucuronate 4-epimerase activity"/>
    <property type="evidence" value="ECO:0007669"/>
    <property type="project" value="UniProtKB-EC"/>
</dbReference>
<dbReference type="EC" id="5.1.3.6" evidence="3"/>
<reference evidence="3 4" key="1">
    <citation type="submission" date="2021-01" db="EMBL/GenBank/DDBJ databases">
        <title>Genomic Encyclopedia of Type Strains, Phase IV (KMG-IV): sequencing the most valuable type-strain genomes for metagenomic binning, comparative biology and taxonomic classification.</title>
        <authorList>
            <person name="Goeker M."/>
        </authorList>
    </citation>
    <scope>NUCLEOTIDE SEQUENCE [LARGE SCALE GENOMIC DNA]</scope>
    <source>
        <strain evidence="3 4">DSM 104297</strain>
    </source>
</reference>
<dbReference type="EMBL" id="JAFBFC010000001">
    <property type="protein sequence ID" value="MBM7701279.1"/>
    <property type="molecule type" value="Genomic_DNA"/>
</dbReference>
<evidence type="ECO:0000259" key="2">
    <source>
        <dbReference type="Pfam" id="PF01370"/>
    </source>
</evidence>
<keyword evidence="3" id="KW-0413">Isomerase</keyword>